<proteinExistence type="predicted"/>
<keyword evidence="1" id="KW-0732">Signal</keyword>
<evidence type="ECO:0000313" key="2">
    <source>
        <dbReference type="EMBL" id="CAH1218367.1"/>
    </source>
</evidence>
<keyword evidence="3" id="KW-1185">Reference proteome</keyword>
<evidence type="ECO:0000313" key="3">
    <source>
        <dbReference type="Proteomes" id="UP000838686"/>
    </source>
</evidence>
<organism evidence="2 3">
    <name type="scientific">Paenibacillus plantiphilus</name>
    <dbReference type="NCBI Taxonomy" id="2905650"/>
    <lineage>
        <taxon>Bacteria</taxon>
        <taxon>Bacillati</taxon>
        <taxon>Bacillota</taxon>
        <taxon>Bacilli</taxon>
        <taxon>Bacillales</taxon>
        <taxon>Paenibacillaceae</taxon>
        <taxon>Paenibacillus</taxon>
    </lineage>
</organism>
<gene>
    <name evidence="2" type="ORF">PAECIP111893_04418</name>
</gene>
<sequence>MMFKNEKFMLLLMAVFVILCVGIASAQGSEQSLEELTGKSVQDVQKDPEESAKSMVSNYFSAIMQQEGKGGAALTDFKITNVDSSDLSDIKVTVNLKYENIPELPAANYHVIRIDNTYQVKKQFCAYDLIPNSRTHGTVNCSSSGNEGSDNFTIAN</sequence>
<dbReference type="EMBL" id="CAKMMF010000030">
    <property type="protein sequence ID" value="CAH1218367.1"/>
    <property type="molecule type" value="Genomic_DNA"/>
</dbReference>
<evidence type="ECO:0000256" key="1">
    <source>
        <dbReference type="SAM" id="SignalP"/>
    </source>
</evidence>
<dbReference type="Proteomes" id="UP000838686">
    <property type="component" value="Unassembled WGS sequence"/>
</dbReference>
<reference evidence="2" key="1">
    <citation type="submission" date="2022-01" db="EMBL/GenBank/DDBJ databases">
        <authorList>
            <person name="Criscuolo A."/>
        </authorList>
    </citation>
    <scope>NUCLEOTIDE SEQUENCE</scope>
    <source>
        <strain evidence="2">CIP111893</strain>
    </source>
</reference>
<feature type="signal peptide" evidence="1">
    <location>
        <begin position="1"/>
        <end position="26"/>
    </location>
</feature>
<protein>
    <submittedName>
        <fullName evidence="2">Uncharacterized protein</fullName>
    </submittedName>
</protein>
<feature type="chain" id="PRO_5046765840" evidence="1">
    <location>
        <begin position="27"/>
        <end position="156"/>
    </location>
</feature>
<accession>A0ABN8GX57</accession>
<comment type="caution">
    <text evidence="2">The sequence shown here is derived from an EMBL/GenBank/DDBJ whole genome shotgun (WGS) entry which is preliminary data.</text>
</comment>
<dbReference type="RefSeq" id="WP_236344864.1">
    <property type="nucleotide sequence ID" value="NZ_CAKMMF010000030.1"/>
</dbReference>
<name>A0ABN8GX57_9BACL</name>